<dbReference type="EMBL" id="GEEE01012464">
    <property type="protein sequence ID" value="JAP50761.1"/>
    <property type="molecule type" value="Transcribed_RNA"/>
</dbReference>
<gene>
    <name evidence="2" type="ORF">TR100221</name>
</gene>
<name>A0A0X3PFN8_SCHSO</name>
<evidence type="ECO:0000313" key="2">
    <source>
        <dbReference type="EMBL" id="JAP50761.1"/>
    </source>
</evidence>
<dbReference type="AlphaFoldDB" id="A0A0X3PFN8"/>
<reference evidence="2" key="1">
    <citation type="submission" date="2016-01" db="EMBL/GenBank/DDBJ databases">
        <title>Reference transcriptome for the parasite Schistocephalus solidus: insights into the molecular evolution of parasitism.</title>
        <authorList>
            <person name="Hebert F.O."/>
            <person name="Grambauer S."/>
            <person name="Barber I."/>
            <person name="Landry C.R."/>
            <person name="Aubin-Horth N."/>
        </authorList>
    </citation>
    <scope>NUCLEOTIDE SEQUENCE</scope>
</reference>
<sequence length="341" mass="38734">KSLAPPTHLCPFAMLKLEALEPKKEPLMDLTSEFDVEICSQRFYSFSELQTKVDEFCTKFGVRFIIKRSSKVDSTHPLRDSLIYKSIRYECDCQRTNGCPCFFTIGMRKLVMRVIRRWMQHNHLGKPFVGSRMHSIEPRDGDSSSRALFVSMFATPSDTFADFYAKLTEFGQATGSRFVKCRSKQFDPNDPRRETLVYKRVTFTCFRYGACRWQSKSKTVKVGCPVRIEVNSSQGCLKVSSFELNHNHIQMLEAGGLSADCANVTAVKPDPTIPPPLPPPENGRKGLNVKPGTPEQNADHLSTSLVMTPTEEKLHRLLNTSSGEEFERRLKQIEALCDTWS</sequence>
<feature type="non-terminal residue" evidence="2">
    <location>
        <position position="1"/>
    </location>
</feature>
<protein>
    <recommendedName>
        <fullName evidence="3">FAR1 DNA-binding domain</fullName>
    </recommendedName>
</protein>
<evidence type="ECO:0000256" key="1">
    <source>
        <dbReference type="SAM" id="MobiDB-lite"/>
    </source>
</evidence>
<feature type="compositionally biased region" description="Pro residues" evidence="1">
    <location>
        <begin position="271"/>
        <end position="281"/>
    </location>
</feature>
<accession>A0A0X3PFN8</accession>
<evidence type="ECO:0008006" key="3">
    <source>
        <dbReference type="Google" id="ProtNLM"/>
    </source>
</evidence>
<feature type="region of interest" description="Disordered" evidence="1">
    <location>
        <begin position="271"/>
        <end position="299"/>
    </location>
</feature>
<proteinExistence type="predicted"/>
<organism evidence="2">
    <name type="scientific">Schistocephalus solidus</name>
    <name type="common">Tapeworm</name>
    <dbReference type="NCBI Taxonomy" id="70667"/>
    <lineage>
        <taxon>Eukaryota</taxon>
        <taxon>Metazoa</taxon>
        <taxon>Spiralia</taxon>
        <taxon>Lophotrochozoa</taxon>
        <taxon>Platyhelminthes</taxon>
        <taxon>Cestoda</taxon>
        <taxon>Eucestoda</taxon>
        <taxon>Diphyllobothriidea</taxon>
        <taxon>Diphyllobothriidae</taxon>
        <taxon>Schistocephalus</taxon>
    </lineage>
</organism>